<dbReference type="RefSeq" id="WP_149266144.1">
    <property type="nucleotide sequence ID" value="NZ_VFJB01000004.1"/>
</dbReference>
<keyword evidence="2" id="KW-1185">Reference proteome</keyword>
<evidence type="ECO:0000313" key="2">
    <source>
        <dbReference type="Proteomes" id="UP000322876"/>
    </source>
</evidence>
<reference evidence="1 2" key="1">
    <citation type="submission" date="2019-06" db="EMBL/GenBank/DDBJ databases">
        <title>Genomic insights into carbon and energy metabolism of Deferribacter autotrophicus revealed new metabolic traits in the phylum Deferribacteres.</title>
        <authorList>
            <person name="Slobodkin A.I."/>
            <person name="Slobodkina G.B."/>
            <person name="Allioux M."/>
            <person name="Alain K."/>
            <person name="Jebbar M."/>
            <person name="Shadrin V."/>
            <person name="Kublanov I.V."/>
            <person name="Toshchakov S.V."/>
            <person name="Bonch-Osmolovskaya E.A."/>
        </authorList>
    </citation>
    <scope>NUCLEOTIDE SEQUENCE [LARGE SCALE GENOMIC DNA]</scope>
    <source>
        <strain evidence="1 2">SL50</strain>
    </source>
</reference>
<gene>
    <name evidence="1" type="ORF">FHQ18_05370</name>
</gene>
<dbReference type="AlphaFoldDB" id="A0A5A8F622"/>
<dbReference type="OrthoDB" id="5392794at2"/>
<comment type="caution">
    <text evidence="1">The sequence shown here is derived from an EMBL/GenBank/DDBJ whole genome shotgun (WGS) entry which is preliminary data.</text>
</comment>
<protein>
    <submittedName>
        <fullName evidence="1">Uncharacterized protein</fullName>
    </submittedName>
</protein>
<organism evidence="1 2">
    <name type="scientific">Deferribacter autotrophicus</name>
    <dbReference type="NCBI Taxonomy" id="500465"/>
    <lineage>
        <taxon>Bacteria</taxon>
        <taxon>Pseudomonadati</taxon>
        <taxon>Deferribacterota</taxon>
        <taxon>Deferribacteres</taxon>
        <taxon>Deferribacterales</taxon>
        <taxon>Deferribacteraceae</taxon>
        <taxon>Deferribacter</taxon>
    </lineage>
</organism>
<dbReference type="EMBL" id="VFJB01000004">
    <property type="protein sequence ID" value="KAA0258590.1"/>
    <property type="molecule type" value="Genomic_DNA"/>
</dbReference>
<accession>A0A5A8F622</accession>
<evidence type="ECO:0000313" key="1">
    <source>
        <dbReference type="EMBL" id="KAA0258590.1"/>
    </source>
</evidence>
<proteinExistence type="predicted"/>
<sequence length="278" mass="33151">MINQNYTFEKLRKENLLYLSDINQLSYAEKEKIYSHFIPEKLYQILGIKNFDELKNKYYFRLFCEPGTDFVKIEIKIDKNQKDWIFLLEIADTIYYQLELSLIVIGDPNAPFFDVYHDRFGHRNYFATAERNIEEETKALKAGLYPHQSRKGLNLFDNLLENLESFCRYTEKHLIETDPLGYASAIFYEKKGFGYIDGKKLMLKIDKEFYPEGLLYKKLDNSNIFRKQEYWNNVWGRSWAIHDGVLKEALGVEFNHIKMYKPIDKKLQVNTFMTQGVI</sequence>
<dbReference type="Proteomes" id="UP000322876">
    <property type="component" value="Unassembled WGS sequence"/>
</dbReference>
<name>A0A5A8F622_9BACT</name>